<evidence type="ECO:0000313" key="2">
    <source>
        <dbReference type="EMBL" id="GAV93189.1"/>
    </source>
</evidence>
<feature type="compositionally biased region" description="Low complexity" evidence="1">
    <location>
        <begin position="224"/>
        <end position="239"/>
    </location>
</feature>
<dbReference type="EMBL" id="BDLS01000002">
    <property type="protein sequence ID" value="GAV93189.1"/>
    <property type="molecule type" value="Genomic_DNA"/>
</dbReference>
<proteinExistence type="predicted"/>
<comment type="caution">
    <text evidence="2">The sequence shown here is derived from an EMBL/GenBank/DDBJ whole genome shotgun (WGS) entry which is preliminary data.</text>
</comment>
<protein>
    <submittedName>
        <fullName evidence="2">Uncharacterized protein</fullName>
    </submittedName>
</protein>
<name>A0A1Q3DLD1_9VIRU</name>
<accession>A0A1Q3DLD1</accession>
<feature type="region of interest" description="Disordered" evidence="1">
    <location>
        <begin position="216"/>
        <end position="251"/>
    </location>
</feature>
<gene>
    <name evidence="2" type="ORF">SCV_066</name>
</gene>
<feature type="region of interest" description="Disordered" evidence="1">
    <location>
        <begin position="187"/>
        <end position="206"/>
    </location>
</feature>
<feature type="compositionally biased region" description="Basic residues" evidence="1">
    <location>
        <begin position="194"/>
        <end position="203"/>
    </location>
</feature>
<sequence>MAKWRCTNHEYVTGGEMDDTEEITSKGNSRRCLLCKTYMPPVWLFDEVLMVVQEHLKALTIARTKDGKLHGGYFVSMVDPPKYLFFLSQRYDESTLSMEEYVRAMSEELSLFCQQTERSDRIFFDDHTLARLYKVATGKFKLTPKQQLHQYTALPVDTDDEVKFPDTFETSMEYNMLDGDMCTPPTYIPMIRPSRPRKARRGRTIGAGILSRDIPRYSHRRLESPGSSRSRSRSRSPSPFNGTGPRRTVNLLSRNRTFQSRREKDHLVEDDRNRLISQTVWEIASACTPIISQISALCRQSFLTDETLDALLKLSRWRVSEIKKRLQKLTEYSINASTMTETWTGDDFTKNKLIDTVSRIKDFINVATEGNVLREMAIVRRETQLIANIESDRLIKENTDMLDIVMNIQ</sequence>
<organism evidence="2">
    <name type="scientific">Chionoecetes opilio bacilliform virus</name>
    <dbReference type="NCBI Taxonomy" id="1825681"/>
    <lineage>
        <taxon>Viruses</taxon>
        <taxon>Viruses incertae sedis</taxon>
        <taxon>Naldaviricetes</taxon>
        <taxon>Nimaviridae</taxon>
    </lineage>
</organism>
<evidence type="ECO:0000256" key="1">
    <source>
        <dbReference type="SAM" id="MobiDB-lite"/>
    </source>
</evidence>
<reference evidence="2" key="1">
    <citation type="submission" date="2017-01" db="EMBL/GenBank/DDBJ databases">
        <title>Draft genome sequence of uncultured bacilliform virus purified from snow crab.</title>
        <authorList>
            <person name="Takano T."/>
        </authorList>
    </citation>
    <scope>NUCLEOTIDE SEQUENCE</scope>
    <source>
        <strain evidence="2">Isolate_1</strain>
    </source>
</reference>